<gene>
    <name evidence="5" type="ORF">GGQ96_001417</name>
</gene>
<dbReference type="GO" id="GO:0006729">
    <property type="term" value="P:tetrahydrobiopterin biosynthetic process"/>
    <property type="evidence" value="ECO:0007669"/>
    <property type="project" value="InterPro"/>
</dbReference>
<accession>A0A7W7EX70</accession>
<organism evidence="5 6">
    <name type="scientific">Sphingomonas abaci</name>
    <dbReference type="NCBI Taxonomy" id="237611"/>
    <lineage>
        <taxon>Bacteria</taxon>
        <taxon>Pseudomonadati</taxon>
        <taxon>Pseudomonadota</taxon>
        <taxon>Alphaproteobacteria</taxon>
        <taxon>Sphingomonadales</taxon>
        <taxon>Sphingomonadaceae</taxon>
        <taxon>Sphingomonas</taxon>
    </lineage>
</organism>
<dbReference type="EC" id="4.2.1.96" evidence="4"/>
<dbReference type="Proteomes" id="UP000574769">
    <property type="component" value="Unassembled WGS sequence"/>
</dbReference>
<comment type="caution">
    <text evidence="5">The sequence shown here is derived from an EMBL/GenBank/DDBJ whole genome shotgun (WGS) entry which is preliminary data.</text>
</comment>
<keyword evidence="6" id="KW-1185">Reference proteome</keyword>
<dbReference type="GO" id="GO:0008124">
    <property type="term" value="F:4-alpha-hydroxytetrahydrobiopterin dehydratase activity"/>
    <property type="evidence" value="ECO:0007669"/>
    <property type="project" value="UniProtKB-UniRule"/>
</dbReference>
<evidence type="ECO:0000256" key="2">
    <source>
        <dbReference type="ARBA" id="ARBA00006472"/>
    </source>
</evidence>
<protein>
    <recommendedName>
        <fullName evidence="4">Putative pterin-4-alpha-carbinolamine dehydratase</fullName>
        <shortName evidence="4">PHS</shortName>
        <ecNumber evidence="4">4.2.1.96</ecNumber>
    </recommendedName>
    <alternativeName>
        <fullName evidence="4">4-alpha-hydroxy-tetrahydropterin dehydratase</fullName>
    </alternativeName>
    <alternativeName>
        <fullName evidence="4">Pterin carbinolamine dehydratase</fullName>
        <shortName evidence="4">PCD</shortName>
    </alternativeName>
</protein>
<evidence type="ECO:0000313" key="5">
    <source>
        <dbReference type="EMBL" id="MBB4617297.1"/>
    </source>
</evidence>
<dbReference type="PANTHER" id="PTHR12599:SF0">
    <property type="entry name" value="PTERIN-4-ALPHA-CARBINOLAMINE DEHYDRATASE"/>
    <property type="match status" value="1"/>
</dbReference>
<evidence type="ECO:0000256" key="4">
    <source>
        <dbReference type="HAMAP-Rule" id="MF_00434"/>
    </source>
</evidence>
<dbReference type="EMBL" id="JACHNY010000002">
    <property type="protein sequence ID" value="MBB4617297.1"/>
    <property type="molecule type" value="Genomic_DNA"/>
</dbReference>
<dbReference type="Gene3D" id="3.30.1360.20">
    <property type="entry name" value="Transcriptional coactivator/pterin dehydratase"/>
    <property type="match status" value="1"/>
</dbReference>
<reference evidence="5 6" key="1">
    <citation type="submission" date="2020-08" db="EMBL/GenBank/DDBJ databases">
        <title>Genomic Encyclopedia of Type Strains, Phase IV (KMG-IV): sequencing the most valuable type-strain genomes for metagenomic binning, comparative biology and taxonomic classification.</title>
        <authorList>
            <person name="Goeker M."/>
        </authorList>
    </citation>
    <scope>NUCLEOTIDE SEQUENCE [LARGE SCALE GENOMIC DNA]</scope>
    <source>
        <strain evidence="5 6">DSM 15867</strain>
    </source>
</reference>
<dbReference type="InterPro" id="IPR001533">
    <property type="entry name" value="Pterin_deHydtase"/>
</dbReference>
<dbReference type="SUPFAM" id="SSF55248">
    <property type="entry name" value="PCD-like"/>
    <property type="match status" value="1"/>
</dbReference>
<dbReference type="AlphaFoldDB" id="A0A7W7EX70"/>
<comment type="similarity">
    <text evidence="2 4">Belongs to the pterin-4-alpha-carbinolamine dehydratase family.</text>
</comment>
<dbReference type="HAMAP" id="MF_00434">
    <property type="entry name" value="Pterin_4_alpha"/>
    <property type="match status" value="1"/>
</dbReference>
<dbReference type="Pfam" id="PF01329">
    <property type="entry name" value="Pterin_4a"/>
    <property type="match status" value="1"/>
</dbReference>
<dbReference type="InterPro" id="IPR036428">
    <property type="entry name" value="PCD_sf"/>
</dbReference>
<dbReference type="PANTHER" id="PTHR12599">
    <property type="entry name" value="PTERIN-4-ALPHA-CARBINOLAMINE DEHYDRATASE"/>
    <property type="match status" value="1"/>
</dbReference>
<evidence type="ECO:0000313" key="6">
    <source>
        <dbReference type="Proteomes" id="UP000574769"/>
    </source>
</evidence>
<keyword evidence="3 4" id="KW-0456">Lyase</keyword>
<proteinExistence type="inferred from homology"/>
<evidence type="ECO:0000256" key="3">
    <source>
        <dbReference type="ARBA" id="ARBA00023239"/>
    </source>
</evidence>
<dbReference type="NCBIfam" id="NF002018">
    <property type="entry name" value="PRK00823.1-3"/>
    <property type="match status" value="1"/>
</dbReference>
<name>A0A7W7EX70_9SPHN</name>
<comment type="catalytic activity">
    <reaction evidence="1 4">
        <text>(4aS,6R)-4a-hydroxy-L-erythro-5,6,7,8-tetrahydrobiopterin = (6R)-L-erythro-6,7-dihydrobiopterin + H2O</text>
        <dbReference type="Rhea" id="RHEA:11920"/>
        <dbReference type="ChEBI" id="CHEBI:15377"/>
        <dbReference type="ChEBI" id="CHEBI:15642"/>
        <dbReference type="ChEBI" id="CHEBI:43120"/>
        <dbReference type="EC" id="4.2.1.96"/>
    </reaction>
</comment>
<dbReference type="RefSeq" id="WP_184112960.1">
    <property type="nucleotide sequence ID" value="NZ_JACHNY010000002.1"/>
</dbReference>
<evidence type="ECO:0000256" key="1">
    <source>
        <dbReference type="ARBA" id="ARBA00001554"/>
    </source>
</evidence>
<sequence>MPPVRLTDAARDAALNALPDWVHDAQRDALYRSVLFADFAEALGAMVRIGVAADKADHHPEWSNVYNRLDIWLTTHDADGVSERDVALATVIDRIVGATAGGT</sequence>